<feature type="compositionally biased region" description="Basic residues" evidence="1">
    <location>
        <begin position="23"/>
        <end position="33"/>
    </location>
</feature>
<feature type="region of interest" description="Disordered" evidence="1">
    <location>
        <begin position="1"/>
        <end position="33"/>
    </location>
</feature>
<gene>
    <name evidence="2" type="ORF">PHAMO_470082</name>
</gene>
<evidence type="ECO:0000313" key="2">
    <source>
        <dbReference type="EMBL" id="CCG42831.1"/>
    </source>
</evidence>
<evidence type="ECO:0000313" key="3">
    <source>
        <dbReference type="Proteomes" id="UP000004169"/>
    </source>
</evidence>
<dbReference type="STRING" id="1150626.PHAMO_470082"/>
<feature type="region of interest" description="Disordered" evidence="1">
    <location>
        <begin position="78"/>
        <end position="127"/>
    </location>
</feature>
<feature type="compositionally biased region" description="Basic and acidic residues" evidence="1">
    <location>
        <begin position="1"/>
        <end position="22"/>
    </location>
</feature>
<evidence type="ECO:0000256" key="1">
    <source>
        <dbReference type="SAM" id="MobiDB-lite"/>
    </source>
</evidence>
<dbReference type="EMBL" id="CAHP01000042">
    <property type="protein sequence ID" value="CCG42831.1"/>
    <property type="molecule type" value="Genomic_DNA"/>
</dbReference>
<dbReference type="AlphaFoldDB" id="H8FWU3"/>
<feature type="region of interest" description="Disordered" evidence="1">
    <location>
        <begin position="139"/>
        <end position="189"/>
    </location>
</feature>
<reference evidence="2 3" key="1">
    <citation type="journal article" date="2012" name="J. Bacteriol.">
        <title>Draft Genome Sequence of the Purple Photosynthetic Bacterium Phaeospirillum molischianum DSM120, a Particularly Versatile Bacterium.</title>
        <authorList>
            <person name="Duquesne K."/>
            <person name="Prima V."/>
            <person name="Ji B."/>
            <person name="Rouy Z."/>
            <person name="Medigue C."/>
            <person name="Talla E."/>
            <person name="Sturgis J.N."/>
        </authorList>
    </citation>
    <scope>NUCLEOTIDE SEQUENCE [LARGE SCALE GENOMIC DNA]</scope>
    <source>
        <strain evidence="3">DSM120</strain>
    </source>
</reference>
<proteinExistence type="predicted"/>
<organism evidence="2 3">
    <name type="scientific">Magnetospirillum molischianum DSM 120</name>
    <dbReference type="NCBI Taxonomy" id="1150626"/>
    <lineage>
        <taxon>Bacteria</taxon>
        <taxon>Pseudomonadati</taxon>
        <taxon>Pseudomonadota</taxon>
        <taxon>Alphaproteobacteria</taxon>
        <taxon>Rhodospirillales</taxon>
        <taxon>Rhodospirillaceae</taxon>
        <taxon>Magnetospirillum</taxon>
    </lineage>
</organism>
<protein>
    <submittedName>
        <fullName evidence="2">Uncharacterized protein</fullName>
    </submittedName>
</protein>
<comment type="caution">
    <text evidence="2">The sequence shown here is derived from an EMBL/GenBank/DDBJ whole genome shotgun (WGS) entry which is preliminary data.</text>
</comment>
<dbReference type="Proteomes" id="UP000004169">
    <property type="component" value="Unassembled WGS sequence"/>
</dbReference>
<sequence length="189" mass="21107">MDEEEIRQHAESLRKLHQEQRKKQGGKRVHPRYGARTDMNCRAVQAFWAMHVEAMNWSGMRLSDYAAAEVFELAEAVHGRGRNPPTRGKPQEIAPGTAQKAGRQARASPLWRPHRHELPRGAGVLGDACRGNELERHAPERLCRGPQSVPHQPAAMAQPLGGRRGGNRLAGASSSQCPPPNKQRWEQRC</sequence>
<keyword evidence="3" id="KW-1185">Reference proteome</keyword>
<accession>H8FWU3</accession>
<name>H8FWU3_MAGML</name>